<dbReference type="PROSITE" id="PS00441">
    <property type="entry name" value="CHALCONE_SYNTH"/>
    <property type="match status" value="1"/>
</dbReference>
<dbReference type="Proteomes" id="UP001500880">
    <property type="component" value="Unassembled WGS sequence"/>
</dbReference>
<dbReference type="InterPro" id="IPR016039">
    <property type="entry name" value="Thiolase-like"/>
</dbReference>
<dbReference type="RefSeq" id="WP_343836480.1">
    <property type="nucleotide sequence ID" value="NZ_BAAADO010000001.1"/>
</dbReference>
<dbReference type="Pfam" id="PF00195">
    <property type="entry name" value="Chal_sti_synt_N"/>
    <property type="match status" value="1"/>
</dbReference>
<feature type="domain" description="Chalcone/stilbene synthase C-terminal" evidence="5">
    <location>
        <begin position="228"/>
        <end position="354"/>
    </location>
</feature>
<dbReference type="EMBL" id="BAAADO010000001">
    <property type="protein sequence ID" value="GAA0480755.1"/>
    <property type="molecule type" value="Genomic_DNA"/>
</dbReference>
<gene>
    <name evidence="6" type="primary">bpsA</name>
    <name evidence="6" type="ORF">GCM10008986_01690</name>
</gene>
<accession>A0ABN1ANR6</accession>
<feature type="domain" description="Chalcone/stilbene synthase N-terminal" evidence="4">
    <location>
        <begin position="3"/>
        <end position="205"/>
    </location>
</feature>
<dbReference type="InterPro" id="IPR018088">
    <property type="entry name" value="Chalcone/stilbene_synthase_AS"/>
</dbReference>
<dbReference type="CDD" id="cd00831">
    <property type="entry name" value="CHS_like"/>
    <property type="match status" value="1"/>
</dbReference>
<keyword evidence="7" id="KW-1185">Reference proteome</keyword>
<dbReference type="PIRSF" id="PIRSF000451">
    <property type="entry name" value="PKS_III"/>
    <property type="match status" value="1"/>
</dbReference>
<dbReference type="InterPro" id="IPR011141">
    <property type="entry name" value="Polyketide_synthase_type-III"/>
</dbReference>
<evidence type="ECO:0000256" key="1">
    <source>
        <dbReference type="ARBA" id="ARBA00005531"/>
    </source>
</evidence>
<evidence type="ECO:0000259" key="5">
    <source>
        <dbReference type="Pfam" id="PF02797"/>
    </source>
</evidence>
<evidence type="ECO:0000313" key="7">
    <source>
        <dbReference type="Proteomes" id="UP001500880"/>
    </source>
</evidence>
<evidence type="ECO:0000256" key="2">
    <source>
        <dbReference type="ARBA" id="ARBA00022679"/>
    </source>
</evidence>
<dbReference type="Pfam" id="PF02797">
    <property type="entry name" value="Chal_sti_synt_C"/>
    <property type="match status" value="1"/>
</dbReference>
<evidence type="ECO:0000313" key="6">
    <source>
        <dbReference type="EMBL" id="GAA0480755.1"/>
    </source>
</evidence>
<proteinExistence type="inferred from homology"/>
<comment type="caution">
    <text evidence="6">The sequence shown here is derived from an EMBL/GenBank/DDBJ whole genome shotgun (WGS) entry which is preliminary data.</text>
</comment>
<reference evidence="6 7" key="1">
    <citation type="journal article" date="2019" name="Int. J. Syst. Evol. Microbiol.">
        <title>The Global Catalogue of Microorganisms (GCM) 10K type strain sequencing project: providing services to taxonomists for standard genome sequencing and annotation.</title>
        <authorList>
            <consortium name="The Broad Institute Genomics Platform"/>
            <consortium name="The Broad Institute Genome Sequencing Center for Infectious Disease"/>
            <person name="Wu L."/>
            <person name="Ma J."/>
        </authorList>
    </citation>
    <scope>NUCLEOTIDE SEQUENCE [LARGE SCALE GENOMIC DNA]</scope>
    <source>
        <strain evidence="6 7">JCM 12389</strain>
    </source>
</reference>
<dbReference type="SUPFAM" id="SSF53901">
    <property type="entry name" value="Thiolase-like"/>
    <property type="match status" value="2"/>
</dbReference>
<keyword evidence="2" id="KW-0808">Transferase</keyword>
<name>A0ABN1ANR6_9BACI</name>
<dbReference type="PANTHER" id="PTHR11877">
    <property type="entry name" value="HYDROXYMETHYLGLUTARYL-COA SYNTHASE"/>
    <property type="match status" value="1"/>
</dbReference>
<dbReference type="PANTHER" id="PTHR11877:SF99">
    <property type="entry name" value="1,3,6,8-TETRAHYDROXYNAPHTHALENE SYNTHASE"/>
    <property type="match status" value="1"/>
</dbReference>
<sequence length="363" mass="41021">MPTIASIGVGIPKYQIKQSDAREFIRTIFPRSSHQIERLLPVFEHALIEERQLAVPVEWLKEEHSFEDRNRCYIQAAIDYAKLAIEDCLHHRHFLKQPVHESDIDCMIFVSSTGIATPSIDAELINDMPFSRNITRIPIWGLGCAGGASGLARAADYLRAHPDANVLLINAEFCSLSFQKDDHRKSNFVGSALFGDGVSCVLMTGDESKLRENIKHVAPRIMHSSSKFKRDGLTIMGWNIQNSGFHVIFSKSIPKLVESFWSEHINEFLHKYNLEKDEFPFFVAHPGGQRVLEAMEHVLNVSWDFFKFSYQVLKSHGNMSSPTVIFVLKKAMESFPDAGTKSLLSALGPGFSSELTLLEWKDL</sequence>
<dbReference type="InterPro" id="IPR001099">
    <property type="entry name" value="Chalcone/stilbene_synt_N"/>
</dbReference>
<keyword evidence="3" id="KW-0012">Acyltransferase</keyword>
<dbReference type="Gene3D" id="3.40.47.10">
    <property type="match status" value="2"/>
</dbReference>
<dbReference type="InterPro" id="IPR012328">
    <property type="entry name" value="Chalcone/stilbene_synt_C"/>
</dbReference>
<evidence type="ECO:0000259" key="4">
    <source>
        <dbReference type="Pfam" id="PF00195"/>
    </source>
</evidence>
<organism evidence="6 7">
    <name type="scientific">Salinibacillus aidingensis</name>
    <dbReference type="NCBI Taxonomy" id="237684"/>
    <lineage>
        <taxon>Bacteria</taxon>
        <taxon>Bacillati</taxon>
        <taxon>Bacillota</taxon>
        <taxon>Bacilli</taxon>
        <taxon>Bacillales</taxon>
        <taxon>Bacillaceae</taxon>
        <taxon>Salinibacillus</taxon>
    </lineage>
</organism>
<evidence type="ECO:0000256" key="3">
    <source>
        <dbReference type="ARBA" id="ARBA00023315"/>
    </source>
</evidence>
<comment type="similarity">
    <text evidence="1">Belongs to the thiolase-like superfamily. Chalcone/stilbene synthases family.</text>
</comment>
<protein>
    <submittedName>
        <fullName evidence="6">Type III polyketide synthase BpsA</fullName>
    </submittedName>
</protein>